<gene>
    <name evidence="1" type="ORF">EVA_00479</name>
</gene>
<dbReference type="AlphaFoldDB" id="J9GR08"/>
<accession>J9GR08</accession>
<evidence type="ECO:0000313" key="1">
    <source>
        <dbReference type="EMBL" id="EJX10822.1"/>
    </source>
</evidence>
<proteinExistence type="predicted"/>
<protein>
    <submittedName>
        <fullName evidence="1">Uncharacterized protein</fullName>
    </submittedName>
</protein>
<sequence>DRFNIMLPNGSLDCIMVEKDGKFIRNPKVNRPKALCFDYLKLKEAFGLDLESEIIAEDDEEDVES</sequence>
<organism evidence="1">
    <name type="scientific">gut metagenome</name>
    <dbReference type="NCBI Taxonomy" id="749906"/>
    <lineage>
        <taxon>unclassified sequences</taxon>
        <taxon>metagenomes</taxon>
        <taxon>organismal metagenomes</taxon>
    </lineage>
</organism>
<feature type="non-terminal residue" evidence="1">
    <location>
        <position position="1"/>
    </location>
</feature>
<dbReference type="EMBL" id="AMCI01000060">
    <property type="protein sequence ID" value="EJX10822.1"/>
    <property type="molecule type" value="Genomic_DNA"/>
</dbReference>
<name>J9GR08_9ZZZZ</name>
<comment type="caution">
    <text evidence="1">The sequence shown here is derived from an EMBL/GenBank/DDBJ whole genome shotgun (WGS) entry which is preliminary data.</text>
</comment>
<reference evidence="1" key="1">
    <citation type="journal article" date="2012" name="PLoS ONE">
        <title>Gene sets for utilization of primary and secondary nutrition supplies in the distal gut of endangered iberian lynx.</title>
        <authorList>
            <person name="Alcaide M."/>
            <person name="Messina E."/>
            <person name="Richter M."/>
            <person name="Bargiela R."/>
            <person name="Peplies J."/>
            <person name="Huws S.A."/>
            <person name="Newbold C.J."/>
            <person name="Golyshin P.N."/>
            <person name="Simon M.A."/>
            <person name="Lopez G."/>
            <person name="Yakimov M.M."/>
            <person name="Ferrer M."/>
        </authorList>
    </citation>
    <scope>NUCLEOTIDE SEQUENCE</scope>
</reference>